<feature type="domain" description="Ketoreductase" evidence="3">
    <location>
        <begin position="7"/>
        <end position="192"/>
    </location>
</feature>
<keyword evidence="2" id="KW-0560">Oxidoreductase</keyword>
<protein>
    <submittedName>
        <fullName evidence="4">3-oxoacyl-[acyl-carrier protein] reductase</fullName>
    </submittedName>
</protein>
<dbReference type="SMART" id="SM00822">
    <property type="entry name" value="PKS_KR"/>
    <property type="match status" value="1"/>
</dbReference>
<dbReference type="CDD" id="cd05233">
    <property type="entry name" value="SDR_c"/>
    <property type="match status" value="1"/>
</dbReference>
<gene>
    <name evidence="4" type="ORF">SAMN04488135_101517</name>
</gene>
<dbReference type="SUPFAM" id="SSF51735">
    <property type="entry name" value="NAD(P)-binding Rossmann-fold domains"/>
    <property type="match status" value="1"/>
</dbReference>
<dbReference type="RefSeq" id="WP_073101486.1">
    <property type="nucleotide sequence ID" value="NZ_FQXE01000001.1"/>
</dbReference>
<dbReference type="AlphaFoldDB" id="A0A1M5NG57"/>
<dbReference type="STRING" id="658167.SAMN04488135_101517"/>
<dbReference type="PANTHER" id="PTHR48107">
    <property type="entry name" value="NADPH-DEPENDENT ALDEHYDE REDUCTASE-LIKE PROTEIN, CHLOROPLASTIC-RELATED"/>
    <property type="match status" value="1"/>
</dbReference>
<evidence type="ECO:0000313" key="5">
    <source>
        <dbReference type="Proteomes" id="UP000184226"/>
    </source>
</evidence>
<dbReference type="FunFam" id="3.40.50.720:FF:000084">
    <property type="entry name" value="Short-chain dehydrogenase reductase"/>
    <property type="match status" value="1"/>
</dbReference>
<dbReference type="NCBIfam" id="NF005559">
    <property type="entry name" value="PRK07231.1"/>
    <property type="match status" value="1"/>
</dbReference>
<organism evidence="4 5">
    <name type="scientific">Pollutimonas bauzanensis</name>
    <dbReference type="NCBI Taxonomy" id="658167"/>
    <lineage>
        <taxon>Bacteria</taxon>
        <taxon>Pseudomonadati</taxon>
        <taxon>Pseudomonadota</taxon>
        <taxon>Betaproteobacteria</taxon>
        <taxon>Burkholderiales</taxon>
        <taxon>Alcaligenaceae</taxon>
        <taxon>Pollutimonas</taxon>
    </lineage>
</organism>
<evidence type="ECO:0000256" key="2">
    <source>
        <dbReference type="ARBA" id="ARBA00023002"/>
    </source>
</evidence>
<sequence length="251" mass="26455">MNDLQDKVVLVTGASTGIGAAVAQEFGRRGASVVVHYFSSRDAANSVAGQIDATGQRVLAVQGDLRHTRDCEALVAETVKKFGRIDVLVNNAGALVKRVPVTDMTDEIFEDVVNLNVRSVLMCTRYAVPHMPQGASIINLTSVAARSGGGPGSSLYAGSKGFVSTITKGLAKELIPRRIRVNAVAPGVITTPFHEKFTTAQQLEAMMASIPMGRLGTAQECVGAFLYLASNALSGYVTGQIIEVNGGQYMP</sequence>
<dbReference type="InterPro" id="IPR036291">
    <property type="entry name" value="NAD(P)-bd_dom_sf"/>
</dbReference>
<dbReference type="GO" id="GO:0016614">
    <property type="term" value="F:oxidoreductase activity, acting on CH-OH group of donors"/>
    <property type="evidence" value="ECO:0007669"/>
    <property type="project" value="UniProtKB-ARBA"/>
</dbReference>
<reference evidence="4 5" key="1">
    <citation type="submission" date="2016-11" db="EMBL/GenBank/DDBJ databases">
        <authorList>
            <person name="Jaros S."/>
            <person name="Januszkiewicz K."/>
            <person name="Wedrychowicz H."/>
        </authorList>
    </citation>
    <scope>NUCLEOTIDE SEQUENCE [LARGE SCALE GENOMIC DNA]</scope>
    <source>
        <strain evidence="4 5">CGMCC 1.10190</strain>
    </source>
</reference>
<evidence type="ECO:0000256" key="1">
    <source>
        <dbReference type="ARBA" id="ARBA00006484"/>
    </source>
</evidence>
<comment type="similarity">
    <text evidence="1">Belongs to the short-chain dehydrogenases/reductases (SDR) family.</text>
</comment>
<evidence type="ECO:0000259" key="3">
    <source>
        <dbReference type="SMART" id="SM00822"/>
    </source>
</evidence>
<name>A0A1M5NG57_9BURK</name>
<dbReference type="InterPro" id="IPR020904">
    <property type="entry name" value="Sc_DH/Rdtase_CS"/>
</dbReference>
<dbReference type="OrthoDB" id="9803333at2"/>
<dbReference type="Pfam" id="PF13561">
    <property type="entry name" value="adh_short_C2"/>
    <property type="match status" value="1"/>
</dbReference>
<dbReference type="EMBL" id="FQXE01000001">
    <property type="protein sequence ID" value="SHG88482.1"/>
    <property type="molecule type" value="Genomic_DNA"/>
</dbReference>
<dbReference type="Proteomes" id="UP000184226">
    <property type="component" value="Unassembled WGS sequence"/>
</dbReference>
<dbReference type="PRINTS" id="PR00080">
    <property type="entry name" value="SDRFAMILY"/>
</dbReference>
<dbReference type="PANTHER" id="PTHR48107:SF16">
    <property type="entry name" value="NADPH-DEPENDENT ALDEHYDE REDUCTASE 1, CHLOROPLASTIC"/>
    <property type="match status" value="1"/>
</dbReference>
<dbReference type="PRINTS" id="PR00081">
    <property type="entry name" value="GDHRDH"/>
</dbReference>
<accession>A0A1M5NG57</accession>
<dbReference type="InterPro" id="IPR002347">
    <property type="entry name" value="SDR_fam"/>
</dbReference>
<dbReference type="Gene3D" id="3.40.50.720">
    <property type="entry name" value="NAD(P)-binding Rossmann-like Domain"/>
    <property type="match status" value="1"/>
</dbReference>
<proteinExistence type="inferred from homology"/>
<dbReference type="PROSITE" id="PS00061">
    <property type="entry name" value="ADH_SHORT"/>
    <property type="match status" value="1"/>
</dbReference>
<keyword evidence="5" id="KW-1185">Reference proteome</keyword>
<dbReference type="InterPro" id="IPR057326">
    <property type="entry name" value="KR_dom"/>
</dbReference>
<evidence type="ECO:0000313" key="4">
    <source>
        <dbReference type="EMBL" id="SHG88482.1"/>
    </source>
</evidence>